<dbReference type="Proteomes" id="UP001281147">
    <property type="component" value="Unassembled WGS sequence"/>
</dbReference>
<proteinExistence type="predicted"/>
<evidence type="ECO:0000313" key="1">
    <source>
        <dbReference type="EMBL" id="KAK3683229.1"/>
    </source>
</evidence>
<name>A0ACC3MD50_9PEZI</name>
<sequence length="159" mass="17539">MSNIPGVLILILAAWAIYNLNKLKHTALTSQNKISDQCIVGVDNSTDSTDAADQTLCFESQTAVLSQTGSLLRDIDYMEEALAESSHLNGTLCDLGISRYMYLRAKENDQAMVKSWKGVLGRAYSNLVESGSRWRILLWQMKEACHGIVMEEGTECSTG</sequence>
<protein>
    <submittedName>
        <fullName evidence="1">Uncharacterized protein</fullName>
    </submittedName>
</protein>
<reference evidence="1" key="1">
    <citation type="submission" date="2023-07" db="EMBL/GenBank/DDBJ databases">
        <title>Black Yeasts Isolated from many extreme environments.</title>
        <authorList>
            <person name="Coleine C."/>
            <person name="Stajich J.E."/>
            <person name="Selbmann L."/>
        </authorList>
    </citation>
    <scope>NUCLEOTIDE SEQUENCE</scope>
    <source>
        <strain evidence="1">CCFEE 5714</strain>
    </source>
</reference>
<organism evidence="1 2">
    <name type="scientific">Vermiconidia calcicola</name>
    <dbReference type="NCBI Taxonomy" id="1690605"/>
    <lineage>
        <taxon>Eukaryota</taxon>
        <taxon>Fungi</taxon>
        <taxon>Dikarya</taxon>
        <taxon>Ascomycota</taxon>
        <taxon>Pezizomycotina</taxon>
        <taxon>Dothideomycetes</taxon>
        <taxon>Dothideomycetidae</taxon>
        <taxon>Mycosphaerellales</taxon>
        <taxon>Extremaceae</taxon>
        <taxon>Vermiconidia</taxon>
    </lineage>
</organism>
<accession>A0ACC3MD50</accession>
<gene>
    <name evidence="1" type="ORF">LTR37_020440</name>
</gene>
<dbReference type="EMBL" id="JAUTXU010000357">
    <property type="protein sequence ID" value="KAK3683229.1"/>
    <property type="molecule type" value="Genomic_DNA"/>
</dbReference>
<comment type="caution">
    <text evidence="1">The sequence shown here is derived from an EMBL/GenBank/DDBJ whole genome shotgun (WGS) entry which is preliminary data.</text>
</comment>
<keyword evidence="2" id="KW-1185">Reference proteome</keyword>
<evidence type="ECO:0000313" key="2">
    <source>
        <dbReference type="Proteomes" id="UP001281147"/>
    </source>
</evidence>